<protein>
    <submittedName>
        <fullName evidence="1">Uncharacterized protein</fullName>
    </submittedName>
</protein>
<keyword evidence="2" id="KW-1185">Reference proteome</keyword>
<name>A0A512NNU2_9HYPH</name>
<dbReference type="EMBL" id="BKAJ01000173">
    <property type="protein sequence ID" value="GEP60626.1"/>
    <property type="molecule type" value="Genomic_DNA"/>
</dbReference>
<dbReference type="Proteomes" id="UP000321058">
    <property type="component" value="Unassembled WGS sequence"/>
</dbReference>
<dbReference type="Pfam" id="PF18928">
    <property type="entry name" value="DUF5677"/>
    <property type="match status" value="1"/>
</dbReference>
<comment type="caution">
    <text evidence="1">The sequence shown here is derived from an EMBL/GenBank/DDBJ whole genome shotgun (WGS) entry which is preliminary data.</text>
</comment>
<dbReference type="RefSeq" id="WP_147155967.1">
    <property type="nucleotide sequence ID" value="NZ_BKAJ01000173.1"/>
</dbReference>
<evidence type="ECO:0000313" key="2">
    <source>
        <dbReference type="Proteomes" id="UP000321058"/>
    </source>
</evidence>
<dbReference type="InterPro" id="IPR043733">
    <property type="entry name" value="DUF5677"/>
</dbReference>
<gene>
    <name evidence="1" type="ORF">RSO01_77920</name>
</gene>
<dbReference type="AlphaFoldDB" id="A0A512NNU2"/>
<sequence length="267" mass="29562">MSIARQGFLSPELDDLRAKIRAANPDFFKLAERLSELGQQLLARSQEIQTAPLIVSLFVRGLQSLQGAILLAERGLATEAAIITRSMLETMFYLGALRRDDTFAEELRQDHIKRLSKNAQEFLKLVERDGLGADHAQLKDDLKVLRDREGSGQEIVALRIAERAERRADYDTSYRHLSTSAVHTTVKALAQHWHEDGSGYGIRTGPALPHLIEDVMGDLVCAGYALNEEMNAVVKDGKTAEELSAIESTFLSLVGFGIKNRTPGHPT</sequence>
<organism evidence="1 2">
    <name type="scientific">Reyranella soli</name>
    <dbReference type="NCBI Taxonomy" id="1230389"/>
    <lineage>
        <taxon>Bacteria</taxon>
        <taxon>Pseudomonadati</taxon>
        <taxon>Pseudomonadota</taxon>
        <taxon>Alphaproteobacteria</taxon>
        <taxon>Hyphomicrobiales</taxon>
        <taxon>Reyranellaceae</taxon>
        <taxon>Reyranella</taxon>
    </lineage>
</organism>
<reference evidence="1 2" key="1">
    <citation type="submission" date="2019-07" db="EMBL/GenBank/DDBJ databases">
        <title>Whole genome shotgun sequence of Reyranella soli NBRC 108950.</title>
        <authorList>
            <person name="Hosoyama A."/>
            <person name="Uohara A."/>
            <person name="Ohji S."/>
            <person name="Ichikawa N."/>
        </authorList>
    </citation>
    <scope>NUCLEOTIDE SEQUENCE [LARGE SCALE GENOMIC DNA]</scope>
    <source>
        <strain evidence="1 2">NBRC 108950</strain>
    </source>
</reference>
<proteinExistence type="predicted"/>
<accession>A0A512NNU2</accession>
<evidence type="ECO:0000313" key="1">
    <source>
        <dbReference type="EMBL" id="GEP60626.1"/>
    </source>
</evidence>
<dbReference type="OrthoDB" id="9155183at2"/>